<keyword evidence="1" id="KW-1133">Transmembrane helix</keyword>
<protein>
    <submittedName>
        <fullName evidence="2">Uncharacterized protein MANES_18G121900</fullName>
    </submittedName>
</protein>
<evidence type="ECO:0000313" key="2">
    <source>
        <dbReference type="EMBL" id="MBX22674.1"/>
    </source>
</evidence>
<sequence length="116" mass="13189">MWYINQWQLYSSGGSCSASPKGIRLTCSHEVALLLVMYWFCVLGKLAMISVDKWQIASGHMNFFPFLTAKSGQRGGFLSSKWAMEFQQQGACLPLLLIMSSLCISHYIMRCYCRDL</sequence>
<accession>A0A2P2LXI5</accession>
<dbReference type="EMBL" id="GGEC01042190">
    <property type="protein sequence ID" value="MBX22674.1"/>
    <property type="molecule type" value="Transcribed_RNA"/>
</dbReference>
<feature type="transmembrane region" description="Helical" evidence="1">
    <location>
        <begin position="31"/>
        <end position="51"/>
    </location>
</feature>
<reference evidence="2" key="1">
    <citation type="submission" date="2018-02" db="EMBL/GenBank/DDBJ databases">
        <title>Rhizophora mucronata_Transcriptome.</title>
        <authorList>
            <person name="Meera S.P."/>
            <person name="Sreeshan A."/>
            <person name="Augustine A."/>
        </authorList>
    </citation>
    <scope>NUCLEOTIDE SEQUENCE</scope>
    <source>
        <tissue evidence="2">Leaf</tissue>
    </source>
</reference>
<name>A0A2P2LXI5_RHIMU</name>
<evidence type="ECO:0000256" key="1">
    <source>
        <dbReference type="SAM" id="Phobius"/>
    </source>
</evidence>
<keyword evidence="1" id="KW-0472">Membrane</keyword>
<keyword evidence="1" id="KW-0812">Transmembrane</keyword>
<proteinExistence type="predicted"/>
<dbReference type="AlphaFoldDB" id="A0A2P2LXI5"/>
<organism evidence="2">
    <name type="scientific">Rhizophora mucronata</name>
    <name type="common">Asiatic mangrove</name>
    <dbReference type="NCBI Taxonomy" id="61149"/>
    <lineage>
        <taxon>Eukaryota</taxon>
        <taxon>Viridiplantae</taxon>
        <taxon>Streptophyta</taxon>
        <taxon>Embryophyta</taxon>
        <taxon>Tracheophyta</taxon>
        <taxon>Spermatophyta</taxon>
        <taxon>Magnoliopsida</taxon>
        <taxon>eudicotyledons</taxon>
        <taxon>Gunneridae</taxon>
        <taxon>Pentapetalae</taxon>
        <taxon>rosids</taxon>
        <taxon>fabids</taxon>
        <taxon>Malpighiales</taxon>
        <taxon>Rhizophoraceae</taxon>
        <taxon>Rhizophora</taxon>
    </lineage>
</organism>
<feature type="transmembrane region" description="Helical" evidence="1">
    <location>
        <begin position="91"/>
        <end position="109"/>
    </location>
</feature>